<organism evidence="2">
    <name type="scientific">Cladocopium goreaui</name>
    <dbReference type="NCBI Taxonomy" id="2562237"/>
    <lineage>
        <taxon>Eukaryota</taxon>
        <taxon>Sar</taxon>
        <taxon>Alveolata</taxon>
        <taxon>Dinophyceae</taxon>
        <taxon>Suessiales</taxon>
        <taxon>Symbiodiniaceae</taxon>
        <taxon>Cladocopium</taxon>
    </lineage>
</organism>
<gene>
    <name evidence="2" type="ORF">C1SCF055_LOCUS29374</name>
</gene>
<name>A0A9P1D6L3_9DINO</name>
<dbReference type="EMBL" id="CAMXCT020003279">
    <property type="protein sequence ID" value="CAL1156887.1"/>
    <property type="molecule type" value="Genomic_DNA"/>
</dbReference>
<reference evidence="3 4" key="2">
    <citation type="submission" date="2024-05" db="EMBL/GenBank/DDBJ databases">
        <authorList>
            <person name="Chen Y."/>
            <person name="Shah S."/>
            <person name="Dougan E. K."/>
            <person name="Thang M."/>
            <person name="Chan C."/>
        </authorList>
    </citation>
    <scope>NUCLEOTIDE SEQUENCE [LARGE SCALE GENOMIC DNA]</scope>
</reference>
<dbReference type="EMBL" id="CAMXCT010003279">
    <property type="protein sequence ID" value="CAI4003512.1"/>
    <property type="molecule type" value="Genomic_DNA"/>
</dbReference>
<dbReference type="AlphaFoldDB" id="A0A9P1D6L3"/>
<evidence type="ECO:0000313" key="2">
    <source>
        <dbReference type="EMBL" id="CAI4003512.1"/>
    </source>
</evidence>
<reference evidence="2" key="1">
    <citation type="submission" date="2022-10" db="EMBL/GenBank/DDBJ databases">
        <authorList>
            <person name="Chen Y."/>
            <person name="Dougan E. K."/>
            <person name="Chan C."/>
            <person name="Rhodes N."/>
            <person name="Thang M."/>
        </authorList>
    </citation>
    <scope>NUCLEOTIDE SEQUENCE</scope>
</reference>
<proteinExistence type="predicted"/>
<accession>A0A9P1D6L3</accession>
<feature type="compositionally biased region" description="Polar residues" evidence="1">
    <location>
        <begin position="121"/>
        <end position="133"/>
    </location>
</feature>
<feature type="region of interest" description="Disordered" evidence="1">
    <location>
        <begin position="67"/>
        <end position="133"/>
    </location>
</feature>
<evidence type="ECO:0000313" key="4">
    <source>
        <dbReference type="Proteomes" id="UP001152797"/>
    </source>
</evidence>
<dbReference type="Proteomes" id="UP001152797">
    <property type="component" value="Unassembled WGS sequence"/>
</dbReference>
<comment type="caution">
    <text evidence="2">The sequence shown here is derived from an EMBL/GenBank/DDBJ whole genome shotgun (WGS) entry which is preliminary data.</text>
</comment>
<sequence length="253" mass="27694">MISTVMGSSEDAKNVTLLRVLTDLQALLAAQRRIEWKLTGLEKAQHSVNDTLKSFRQDIVEMRGRIDTFGQEKSKPQTHPSDPPVDGTPNATAVVTATASPKKRAQLDADLSPVSMKENPNRSSPSTRSVKSVAQHQEEVLRLFRNDGRILTQLGRWKKNKTTTACKLPAIDVRPGQEIVGQAIERMVNGRLGVLSRGIVLTGESEEVIPTARSRRFSITGAMSAAAGPKKSNQLIFEGLMDPSFRIPSVSEL</sequence>
<dbReference type="OrthoDB" id="10625804at2759"/>
<protein>
    <submittedName>
        <fullName evidence="2">Uncharacterized protein</fullName>
    </submittedName>
</protein>
<dbReference type="EMBL" id="CAMXCT030003279">
    <property type="protein sequence ID" value="CAL4790824.1"/>
    <property type="molecule type" value="Genomic_DNA"/>
</dbReference>
<evidence type="ECO:0000313" key="3">
    <source>
        <dbReference type="EMBL" id="CAL4790824.1"/>
    </source>
</evidence>
<keyword evidence="4" id="KW-1185">Reference proteome</keyword>
<evidence type="ECO:0000256" key="1">
    <source>
        <dbReference type="SAM" id="MobiDB-lite"/>
    </source>
</evidence>